<reference evidence="4" key="3">
    <citation type="submission" date="2025-08" db="UniProtKB">
        <authorList>
            <consortium name="RefSeq"/>
        </authorList>
    </citation>
    <scope>IDENTIFICATION</scope>
    <source>
        <tissue evidence="4">Whole organism</tissue>
    </source>
</reference>
<evidence type="ECO:0000313" key="4">
    <source>
        <dbReference type="RefSeq" id="XP_017874035.1"/>
    </source>
</evidence>
<feature type="transmembrane region" description="Helical" evidence="1">
    <location>
        <begin position="361"/>
        <end position="381"/>
    </location>
</feature>
<evidence type="ECO:0000313" key="3">
    <source>
        <dbReference type="Proteomes" id="UP000694904"/>
    </source>
</evidence>
<reference evidence="3" key="2">
    <citation type="journal article" date="2016" name="G3 (Bethesda)">
        <title>Genome Evolution in Three Species of Cactophilic Drosophila.</title>
        <authorList>
            <person name="Sanchez-Flores A."/>
            <person name="Penazola F."/>
            <person name="Carpinteyro-Ponce J."/>
            <person name="Nazario-Yepiz N."/>
            <person name="Abreu-Goodger C."/>
            <person name="Machado C.A."/>
            <person name="Markow T.A."/>
        </authorList>
    </citation>
    <scope>NUCLEOTIDE SEQUENCE [LARGE SCALE GENOMIC DNA]</scope>
</reference>
<accession>A0ABM1Q3J9</accession>
<keyword evidence="1" id="KW-0812">Transmembrane</keyword>
<feature type="chain" id="PRO_5047202520" evidence="2">
    <location>
        <begin position="24"/>
        <end position="438"/>
    </location>
</feature>
<keyword evidence="1" id="KW-0472">Membrane</keyword>
<sequence>MLAFRLYTFCALLVLLRPGYLKASPLIELAAPSHSSFIHNVIEKVFKERQVETLLYMNRRQNLNCPSKEVTMDGLATLRMDEKISINVKGIFNNEVLCLVCMSEMTDVLLLHTLAQNLEGMRDARIVILLQTQSSNLQDNFAIIGEQANNYNFVNLIVLHSTSFDDKEPIVAYRLLPFPTPSFAAIRDLNNEQIFPKVWRDFKGKTALILPDLVPIRSMMTINPRTGEKSLSGFSDRLIMEFAKKNNIKLRHLKTVGDSEYVEIVDVRRITSEGILDLPIRNLIQPPNPGPNLEYVDVQFELTSIFIVVPCRHRAKIDDAFLGLRKYFKMLLGSYFIFNIFETLIKFGSNWILRRRPNNQYLNLVLNLRAFAGVLGLPMYLRRYRSRYSSISLQQITMLLCISGLVFTSYFNANLSTLLTKQPNDAKFKTFEQLRKKI</sequence>
<evidence type="ECO:0000256" key="2">
    <source>
        <dbReference type="SAM" id="SignalP"/>
    </source>
</evidence>
<protein>
    <submittedName>
        <fullName evidence="4">Uncharacterized protein LOC108621307</fullName>
    </submittedName>
</protein>
<feature type="transmembrane region" description="Helical" evidence="1">
    <location>
        <begin position="327"/>
        <end position="349"/>
    </location>
</feature>
<feature type="signal peptide" evidence="2">
    <location>
        <begin position="1"/>
        <end position="23"/>
    </location>
</feature>
<evidence type="ECO:0000256" key="1">
    <source>
        <dbReference type="SAM" id="Phobius"/>
    </source>
</evidence>
<dbReference type="GeneID" id="108621307"/>
<proteinExistence type="predicted"/>
<dbReference type="RefSeq" id="XP_017874035.1">
    <property type="nucleotide sequence ID" value="XM_018018546.1"/>
</dbReference>
<keyword evidence="2" id="KW-0732">Signal</keyword>
<dbReference type="Proteomes" id="UP000694904">
    <property type="component" value="Chromosome 2"/>
</dbReference>
<organism evidence="3 4">
    <name type="scientific">Drosophila arizonae</name>
    <name type="common">Fruit fly</name>
    <dbReference type="NCBI Taxonomy" id="7263"/>
    <lineage>
        <taxon>Eukaryota</taxon>
        <taxon>Metazoa</taxon>
        <taxon>Ecdysozoa</taxon>
        <taxon>Arthropoda</taxon>
        <taxon>Hexapoda</taxon>
        <taxon>Insecta</taxon>
        <taxon>Pterygota</taxon>
        <taxon>Neoptera</taxon>
        <taxon>Endopterygota</taxon>
        <taxon>Diptera</taxon>
        <taxon>Brachycera</taxon>
        <taxon>Muscomorpha</taxon>
        <taxon>Ephydroidea</taxon>
        <taxon>Drosophilidae</taxon>
        <taxon>Drosophila</taxon>
    </lineage>
</organism>
<reference evidence="3" key="1">
    <citation type="journal article" date="1997" name="Nucleic Acids Res.">
        <title>tRNAscan-SE: a program for improved detection of transfer RNA genes in genomic sequence.</title>
        <authorList>
            <person name="Lowe T.M."/>
            <person name="Eddy S.R."/>
        </authorList>
    </citation>
    <scope>NUCLEOTIDE SEQUENCE [LARGE SCALE GENOMIC DNA]</scope>
</reference>
<name>A0ABM1Q3J9_DROAR</name>
<feature type="transmembrane region" description="Helical" evidence="1">
    <location>
        <begin position="393"/>
        <end position="413"/>
    </location>
</feature>
<keyword evidence="3" id="KW-1185">Reference proteome</keyword>
<keyword evidence="1" id="KW-1133">Transmembrane helix</keyword>
<gene>
    <name evidence="4" type="primary">LOC108621307</name>
</gene>